<organism evidence="2 3">
    <name type="scientific">Verticillium longisporum</name>
    <name type="common">Verticillium dahliae var. longisporum</name>
    <dbReference type="NCBI Taxonomy" id="100787"/>
    <lineage>
        <taxon>Eukaryota</taxon>
        <taxon>Fungi</taxon>
        <taxon>Dikarya</taxon>
        <taxon>Ascomycota</taxon>
        <taxon>Pezizomycotina</taxon>
        <taxon>Sordariomycetes</taxon>
        <taxon>Hypocreomycetidae</taxon>
        <taxon>Glomerellales</taxon>
        <taxon>Plectosphaerellaceae</taxon>
        <taxon>Verticillium</taxon>
    </lineage>
</organism>
<reference evidence="3" key="1">
    <citation type="submission" date="2015-05" db="EMBL/GenBank/DDBJ databases">
        <authorList>
            <person name="Fogelqvist Johan"/>
        </authorList>
    </citation>
    <scope>NUCLEOTIDE SEQUENCE [LARGE SCALE GENOMIC DNA]</scope>
</reference>
<name>A0A0G4L0N7_VERLO</name>
<dbReference type="Proteomes" id="UP000045706">
    <property type="component" value="Unassembled WGS sequence"/>
</dbReference>
<gene>
    <name evidence="2" type="ORF">BN1723_010599</name>
</gene>
<dbReference type="EMBL" id="CVQI01005780">
    <property type="protein sequence ID" value="CRK15260.1"/>
    <property type="molecule type" value="Genomic_DNA"/>
</dbReference>
<sequence length="147" mass="16173">MCPKPHPLTLPPLETACFPQFARLARLAGPRDQRPLACRTADRSHPKAKWRPRTAPPQVPLAHVAGDATVAHHPRKPVLRIRHGDTIRLAAWRLVGKLRTGRAPEPRPASRDAGAESPTSGLLCDPIEEDRHGNHTNIPHRPDTALS</sequence>
<feature type="region of interest" description="Disordered" evidence="1">
    <location>
        <begin position="38"/>
        <end position="59"/>
    </location>
</feature>
<feature type="region of interest" description="Disordered" evidence="1">
    <location>
        <begin position="96"/>
        <end position="147"/>
    </location>
</feature>
<accession>A0A0G4L0N7</accession>
<proteinExistence type="predicted"/>
<evidence type="ECO:0000313" key="2">
    <source>
        <dbReference type="EMBL" id="CRK15260.1"/>
    </source>
</evidence>
<evidence type="ECO:0000313" key="3">
    <source>
        <dbReference type="Proteomes" id="UP000045706"/>
    </source>
</evidence>
<feature type="compositionally biased region" description="Basic and acidic residues" evidence="1">
    <location>
        <begin position="102"/>
        <end position="114"/>
    </location>
</feature>
<evidence type="ECO:0000256" key="1">
    <source>
        <dbReference type="SAM" id="MobiDB-lite"/>
    </source>
</evidence>
<dbReference type="AlphaFoldDB" id="A0A0G4L0N7"/>
<protein>
    <submittedName>
        <fullName evidence="2">Uncharacterized protein</fullName>
    </submittedName>
</protein>